<dbReference type="EMBL" id="CM042023">
    <property type="protein sequence ID" value="KAI3812614.1"/>
    <property type="molecule type" value="Genomic_DNA"/>
</dbReference>
<evidence type="ECO:0000313" key="2">
    <source>
        <dbReference type="Proteomes" id="UP001056120"/>
    </source>
</evidence>
<name>A0ACB9IXG7_9ASTR</name>
<sequence>MDTEITPGHPSFNDNGIPAPPSRWEGKCEVAGCSNKLIVMRSFVGGESSPVDGMGRGTHTSSTASGNSVDNAEEFGMANGTARGVAPLAHLAMYKIDQIFRNFIVKSLRKIIVGILQESEDISSKKECTFRDCGLLPPGEFCTPEICPTMTASPKYEYRWADGVQIKKPIEVSAPKYVEFLMDWIESQLDDESI</sequence>
<accession>A0ACB9IXG7</accession>
<keyword evidence="2" id="KW-1185">Reference proteome</keyword>
<proteinExistence type="predicted"/>
<dbReference type="Proteomes" id="UP001056120">
    <property type="component" value="Linkage Group LG06"/>
</dbReference>
<comment type="caution">
    <text evidence="1">The sequence shown here is derived from an EMBL/GenBank/DDBJ whole genome shotgun (WGS) entry which is preliminary data.</text>
</comment>
<protein>
    <submittedName>
        <fullName evidence="1">Uncharacterized protein</fullName>
    </submittedName>
</protein>
<reference evidence="1 2" key="2">
    <citation type="journal article" date="2022" name="Mol. Ecol. Resour.">
        <title>The genomes of chicory, endive, great burdock and yacon provide insights into Asteraceae paleo-polyploidization history and plant inulin production.</title>
        <authorList>
            <person name="Fan W."/>
            <person name="Wang S."/>
            <person name="Wang H."/>
            <person name="Wang A."/>
            <person name="Jiang F."/>
            <person name="Liu H."/>
            <person name="Zhao H."/>
            <person name="Xu D."/>
            <person name="Zhang Y."/>
        </authorList>
    </citation>
    <scope>NUCLEOTIDE SEQUENCE [LARGE SCALE GENOMIC DNA]</scope>
    <source>
        <strain evidence="2">cv. Yunnan</strain>
        <tissue evidence="1">Leaves</tissue>
    </source>
</reference>
<reference evidence="2" key="1">
    <citation type="journal article" date="2022" name="Mol. Ecol. Resour.">
        <title>The genomes of chicory, endive, great burdock and yacon provide insights into Asteraceae palaeo-polyploidization history and plant inulin production.</title>
        <authorList>
            <person name="Fan W."/>
            <person name="Wang S."/>
            <person name="Wang H."/>
            <person name="Wang A."/>
            <person name="Jiang F."/>
            <person name="Liu H."/>
            <person name="Zhao H."/>
            <person name="Xu D."/>
            <person name="Zhang Y."/>
        </authorList>
    </citation>
    <scope>NUCLEOTIDE SEQUENCE [LARGE SCALE GENOMIC DNA]</scope>
    <source>
        <strain evidence="2">cv. Yunnan</strain>
    </source>
</reference>
<organism evidence="1 2">
    <name type="scientific">Smallanthus sonchifolius</name>
    <dbReference type="NCBI Taxonomy" id="185202"/>
    <lineage>
        <taxon>Eukaryota</taxon>
        <taxon>Viridiplantae</taxon>
        <taxon>Streptophyta</taxon>
        <taxon>Embryophyta</taxon>
        <taxon>Tracheophyta</taxon>
        <taxon>Spermatophyta</taxon>
        <taxon>Magnoliopsida</taxon>
        <taxon>eudicotyledons</taxon>
        <taxon>Gunneridae</taxon>
        <taxon>Pentapetalae</taxon>
        <taxon>asterids</taxon>
        <taxon>campanulids</taxon>
        <taxon>Asterales</taxon>
        <taxon>Asteraceae</taxon>
        <taxon>Asteroideae</taxon>
        <taxon>Heliantheae alliance</taxon>
        <taxon>Millerieae</taxon>
        <taxon>Smallanthus</taxon>
    </lineage>
</organism>
<evidence type="ECO:0000313" key="1">
    <source>
        <dbReference type="EMBL" id="KAI3812614.1"/>
    </source>
</evidence>
<gene>
    <name evidence="1" type="ORF">L1987_17325</name>
</gene>